<evidence type="ECO:0000259" key="10">
    <source>
        <dbReference type="PROSITE" id="PS50075"/>
    </source>
</evidence>
<dbReference type="NCBIfam" id="TIGR00517">
    <property type="entry name" value="acyl_carrier"/>
    <property type="match status" value="1"/>
</dbReference>
<dbReference type="Pfam" id="PF00550">
    <property type="entry name" value="PP-binding"/>
    <property type="match status" value="1"/>
</dbReference>
<name>A0A366IEE2_9FIRM</name>
<reference evidence="11 12" key="1">
    <citation type="submission" date="2018-06" db="EMBL/GenBank/DDBJ databases">
        <title>Genomic Encyclopedia of Type Strains, Phase IV (KMG-IV): sequencing the most valuable type-strain genomes for metagenomic binning, comparative biology and taxonomic classification.</title>
        <authorList>
            <person name="Goeker M."/>
        </authorList>
    </citation>
    <scope>NUCLEOTIDE SEQUENCE [LARGE SCALE GENOMIC DNA]</scope>
    <source>
        <strain evidence="11 12">DSM 22112</strain>
    </source>
</reference>
<evidence type="ECO:0000256" key="3">
    <source>
        <dbReference type="ARBA" id="ARBA00022553"/>
    </source>
</evidence>
<dbReference type="Gene3D" id="1.10.1200.10">
    <property type="entry name" value="ACP-like"/>
    <property type="match status" value="1"/>
</dbReference>
<keyword evidence="7" id="KW-0963">Cytoplasm</keyword>
<comment type="similarity">
    <text evidence="7">Belongs to the acyl carrier protein (ACP) family.</text>
</comment>
<dbReference type="NCBIfam" id="NF002148">
    <property type="entry name" value="PRK00982.1-2"/>
    <property type="match status" value="1"/>
</dbReference>
<proteinExistence type="inferred from homology"/>
<comment type="caution">
    <text evidence="11">The sequence shown here is derived from an EMBL/GenBank/DDBJ whole genome shotgun (WGS) entry which is preliminary data.</text>
</comment>
<keyword evidence="4 7" id="KW-0276">Fatty acid metabolism</keyword>
<dbReference type="HAMAP" id="MF_01217">
    <property type="entry name" value="Acyl_carrier"/>
    <property type="match status" value="1"/>
</dbReference>
<comment type="pathway">
    <text evidence="7 9">Lipid metabolism; fatty acid biosynthesis.</text>
</comment>
<protein>
    <recommendedName>
        <fullName evidence="7 8">Acyl carrier protein</fullName>
        <shortName evidence="7">ACP</shortName>
    </recommendedName>
</protein>
<dbReference type="PANTHER" id="PTHR20863">
    <property type="entry name" value="ACYL CARRIER PROTEIN"/>
    <property type="match status" value="1"/>
</dbReference>
<dbReference type="UniPathway" id="UPA00094"/>
<evidence type="ECO:0000256" key="1">
    <source>
        <dbReference type="ARBA" id="ARBA00022450"/>
    </source>
</evidence>
<gene>
    <name evidence="7" type="primary">acpP</name>
    <name evidence="11" type="ORF">DES36_10339</name>
</gene>
<evidence type="ECO:0000256" key="2">
    <source>
        <dbReference type="ARBA" id="ARBA00022516"/>
    </source>
</evidence>
<dbReference type="PROSITE" id="PS50075">
    <property type="entry name" value="CARRIER"/>
    <property type="match status" value="1"/>
</dbReference>
<dbReference type="InterPro" id="IPR006162">
    <property type="entry name" value="Ppantetheine_attach_site"/>
</dbReference>
<dbReference type="InterPro" id="IPR003231">
    <property type="entry name" value="ACP"/>
</dbReference>
<evidence type="ECO:0000256" key="8">
    <source>
        <dbReference type="NCBIfam" id="TIGR00517"/>
    </source>
</evidence>
<dbReference type="SUPFAM" id="SSF47336">
    <property type="entry name" value="ACP-like"/>
    <property type="match status" value="1"/>
</dbReference>
<keyword evidence="3 7" id="KW-0597">Phosphoprotein</keyword>
<dbReference type="GO" id="GO:0005829">
    <property type="term" value="C:cytosol"/>
    <property type="evidence" value="ECO:0007669"/>
    <property type="project" value="TreeGrafter"/>
</dbReference>
<keyword evidence="12" id="KW-1185">Reference proteome</keyword>
<sequence length="75" mass="8741">MDVFETVKKIILDQIDIDESFITLEADFIEDLGADSLDLAEMVMSFEDEFDLEIEDEEIEQIKTVGDVVEYFKNR</sequence>
<keyword evidence="1 7" id="KW-0596">Phosphopantetheine</keyword>
<keyword evidence="5 7" id="KW-0443">Lipid metabolism</keyword>
<dbReference type="InterPro" id="IPR009081">
    <property type="entry name" value="PP-bd_ACP"/>
</dbReference>
<evidence type="ECO:0000256" key="7">
    <source>
        <dbReference type="HAMAP-Rule" id="MF_01217"/>
    </source>
</evidence>
<comment type="PTM">
    <text evidence="7">4'-phosphopantetheine is transferred from CoA to a specific serine of apo-ACP by AcpS. This modification is essential for activity because fatty acids are bound in thioester linkage to the sulfhydryl of the prosthetic group.</text>
</comment>
<dbReference type="AlphaFoldDB" id="A0A366IEE2"/>
<dbReference type="GO" id="GO:0016020">
    <property type="term" value="C:membrane"/>
    <property type="evidence" value="ECO:0007669"/>
    <property type="project" value="GOC"/>
</dbReference>
<evidence type="ECO:0000313" key="11">
    <source>
        <dbReference type="EMBL" id="RBP68278.1"/>
    </source>
</evidence>
<keyword evidence="2 7" id="KW-0444">Lipid biosynthesis</keyword>
<organism evidence="11 12">
    <name type="scientific">Alkalibaculum bacchi</name>
    <dbReference type="NCBI Taxonomy" id="645887"/>
    <lineage>
        <taxon>Bacteria</taxon>
        <taxon>Bacillati</taxon>
        <taxon>Bacillota</taxon>
        <taxon>Clostridia</taxon>
        <taxon>Eubacteriales</taxon>
        <taxon>Eubacteriaceae</taxon>
        <taxon>Alkalibaculum</taxon>
    </lineage>
</organism>
<comment type="PTM">
    <text evidence="9">4'-phosphopantetheine is transferred from CoA to a specific serine of apo-ACP by acpS.</text>
</comment>
<dbReference type="Proteomes" id="UP000253490">
    <property type="component" value="Unassembled WGS sequence"/>
</dbReference>
<dbReference type="GO" id="GO:0000036">
    <property type="term" value="F:acyl carrier activity"/>
    <property type="evidence" value="ECO:0007669"/>
    <property type="project" value="UniProtKB-UniRule"/>
</dbReference>
<accession>A0A366IEE2</accession>
<evidence type="ECO:0000256" key="6">
    <source>
        <dbReference type="ARBA" id="ARBA00023160"/>
    </source>
</evidence>
<evidence type="ECO:0000256" key="5">
    <source>
        <dbReference type="ARBA" id="ARBA00023098"/>
    </source>
</evidence>
<dbReference type="PROSITE" id="PS00012">
    <property type="entry name" value="PHOSPHOPANTETHEINE"/>
    <property type="match status" value="1"/>
</dbReference>
<dbReference type="PANTHER" id="PTHR20863:SF76">
    <property type="entry name" value="CARRIER DOMAIN-CONTAINING PROTEIN"/>
    <property type="match status" value="1"/>
</dbReference>
<comment type="subcellular location">
    <subcellularLocation>
        <location evidence="7">Cytoplasm</location>
    </subcellularLocation>
</comment>
<dbReference type="EMBL" id="QNRX01000003">
    <property type="protein sequence ID" value="RBP68278.1"/>
    <property type="molecule type" value="Genomic_DNA"/>
</dbReference>
<evidence type="ECO:0000313" key="12">
    <source>
        <dbReference type="Proteomes" id="UP000253490"/>
    </source>
</evidence>
<feature type="domain" description="Carrier" evidence="10">
    <location>
        <begin position="1"/>
        <end position="75"/>
    </location>
</feature>
<evidence type="ECO:0000256" key="4">
    <source>
        <dbReference type="ARBA" id="ARBA00022832"/>
    </source>
</evidence>
<dbReference type="InterPro" id="IPR036736">
    <property type="entry name" value="ACP-like_sf"/>
</dbReference>
<dbReference type="RefSeq" id="WP_113919713.1">
    <property type="nucleotide sequence ID" value="NZ_QNRX01000003.1"/>
</dbReference>
<evidence type="ECO:0000256" key="9">
    <source>
        <dbReference type="RuleBase" id="RU003545"/>
    </source>
</evidence>
<feature type="modified residue" description="O-(pantetheine 4'-phosphoryl)serine" evidence="7">
    <location>
        <position position="36"/>
    </location>
</feature>
<dbReference type="NCBIfam" id="NF002150">
    <property type="entry name" value="PRK00982.1-4"/>
    <property type="match status" value="1"/>
</dbReference>
<keyword evidence="6 7" id="KW-0275">Fatty acid biosynthesis</keyword>
<dbReference type="GO" id="GO:0009245">
    <property type="term" value="P:lipid A biosynthetic process"/>
    <property type="evidence" value="ECO:0007669"/>
    <property type="project" value="TreeGrafter"/>
</dbReference>
<comment type="function">
    <text evidence="7 9">Carrier of the growing fatty acid chain in fatty acid biosynthesis.</text>
</comment>
<dbReference type="GO" id="GO:0000035">
    <property type="term" value="F:acyl binding"/>
    <property type="evidence" value="ECO:0007669"/>
    <property type="project" value="TreeGrafter"/>
</dbReference>
<dbReference type="OrthoDB" id="9804551at2"/>